<dbReference type="PROSITE" id="PS50890">
    <property type="entry name" value="PUA"/>
    <property type="match status" value="1"/>
</dbReference>
<dbReference type="CDD" id="cd21155">
    <property type="entry name" value="PUA_MCTS-1-like"/>
    <property type="match status" value="1"/>
</dbReference>
<name>A0A1B7THZ4_9ASCO</name>
<proteinExistence type="inferred from homology"/>
<dbReference type="Gene3D" id="3.10.400.20">
    <property type="match status" value="1"/>
</dbReference>
<protein>
    <recommendedName>
        <fullName evidence="3">Translation machinery-associated protein 20</fullName>
    </recommendedName>
</protein>
<dbReference type="PANTHER" id="PTHR22798">
    <property type="entry name" value="MCT-1 PROTEIN"/>
    <property type="match status" value="1"/>
</dbReference>
<dbReference type="PANTHER" id="PTHR22798:SF0">
    <property type="entry name" value="MALIGNANT T-CELL-AMPLIFIED SEQUENCE 1"/>
    <property type="match status" value="1"/>
</dbReference>
<evidence type="ECO:0000256" key="3">
    <source>
        <dbReference type="PIRNR" id="PIRNR005067"/>
    </source>
</evidence>
<comment type="function">
    <text evidence="3">Involved in translation.</text>
</comment>
<dbReference type="Pfam" id="PF01472">
    <property type="entry name" value="PUA"/>
    <property type="match status" value="1"/>
</dbReference>
<sequence length="182" mass="20616">MFKKLTKEDIKGESQLKSSLSRNLKQQLIAKYPKMTLEQLDLIIPKKKPMSLIKCEDRLSLYTCNGEILFAQFYTDDYIPHLKFIQKFPRDYFKSLQVDKGAIKFILGGSDIMCPGITSKGGVLPNEDAQIDDFVIVYAEGKESALCIGKLKMTSNDIKTLNKGIAVEVIHYLGDGLWNMKI</sequence>
<dbReference type="InterPro" id="IPR002478">
    <property type="entry name" value="PUA"/>
</dbReference>
<dbReference type="OrthoDB" id="10249667at2759"/>
<dbReference type="SUPFAM" id="SSF88697">
    <property type="entry name" value="PUA domain-like"/>
    <property type="match status" value="1"/>
</dbReference>
<dbReference type="InterPro" id="IPR041366">
    <property type="entry name" value="Pre-PUA"/>
</dbReference>
<dbReference type="SMART" id="SM00359">
    <property type="entry name" value="PUA"/>
    <property type="match status" value="1"/>
</dbReference>
<dbReference type="InterPro" id="IPR004521">
    <property type="entry name" value="Uncharacterised_CHP00451"/>
</dbReference>
<dbReference type="GO" id="GO:0001731">
    <property type="term" value="P:formation of translation preinitiation complex"/>
    <property type="evidence" value="ECO:0007669"/>
    <property type="project" value="TreeGrafter"/>
</dbReference>
<organism evidence="5 6">
    <name type="scientific">Hanseniaspora valbyensis NRRL Y-1626</name>
    <dbReference type="NCBI Taxonomy" id="766949"/>
    <lineage>
        <taxon>Eukaryota</taxon>
        <taxon>Fungi</taxon>
        <taxon>Dikarya</taxon>
        <taxon>Ascomycota</taxon>
        <taxon>Saccharomycotina</taxon>
        <taxon>Saccharomycetes</taxon>
        <taxon>Saccharomycodales</taxon>
        <taxon>Saccharomycodaceae</taxon>
        <taxon>Hanseniaspora</taxon>
    </lineage>
</organism>
<dbReference type="GO" id="GO:0005737">
    <property type="term" value="C:cytoplasm"/>
    <property type="evidence" value="ECO:0007669"/>
    <property type="project" value="UniProtKB-SubCell"/>
</dbReference>
<evidence type="ECO:0000256" key="2">
    <source>
        <dbReference type="ARBA" id="ARBA00022490"/>
    </source>
</evidence>
<evidence type="ECO:0000259" key="4">
    <source>
        <dbReference type="SMART" id="SM00359"/>
    </source>
</evidence>
<feature type="domain" description="PUA" evidence="4">
    <location>
        <begin position="94"/>
        <end position="174"/>
    </location>
</feature>
<accession>A0A1B7THZ4</accession>
<keyword evidence="6" id="KW-1185">Reference proteome</keyword>
<evidence type="ECO:0000313" key="5">
    <source>
        <dbReference type="EMBL" id="OBA28367.1"/>
    </source>
</evidence>
<comment type="similarity">
    <text evidence="3">Belongs to the TMA20 family.</text>
</comment>
<comment type="subcellular location">
    <subcellularLocation>
        <location evidence="1 3">Cytoplasm</location>
    </subcellularLocation>
</comment>
<dbReference type="InterPro" id="IPR015947">
    <property type="entry name" value="PUA-like_sf"/>
</dbReference>
<dbReference type="PIRSF" id="PIRSF005067">
    <property type="entry name" value="Tma_RNA-bind_prd"/>
    <property type="match status" value="1"/>
</dbReference>
<dbReference type="AlphaFoldDB" id="A0A1B7THZ4"/>
<evidence type="ECO:0000256" key="1">
    <source>
        <dbReference type="ARBA" id="ARBA00004496"/>
    </source>
</evidence>
<dbReference type="Proteomes" id="UP000092321">
    <property type="component" value="Unassembled WGS sequence"/>
</dbReference>
<dbReference type="Pfam" id="PF17832">
    <property type="entry name" value="Pre-PUA"/>
    <property type="match status" value="1"/>
</dbReference>
<keyword evidence="2 3" id="KW-0963">Cytoplasm</keyword>
<dbReference type="NCBIfam" id="TIGR00451">
    <property type="entry name" value="unchar_dom_2"/>
    <property type="match status" value="1"/>
</dbReference>
<comment type="caution">
    <text evidence="5">The sequence shown here is derived from an EMBL/GenBank/DDBJ whole genome shotgun (WGS) entry which is preliminary data.</text>
</comment>
<dbReference type="GO" id="GO:0003723">
    <property type="term" value="F:RNA binding"/>
    <property type="evidence" value="ECO:0007669"/>
    <property type="project" value="InterPro"/>
</dbReference>
<dbReference type="EMBL" id="LXPE01000004">
    <property type="protein sequence ID" value="OBA28367.1"/>
    <property type="molecule type" value="Genomic_DNA"/>
</dbReference>
<evidence type="ECO:0000313" key="6">
    <source>
        <dbReference type="Proteomes" id="UP000092321"/>
    </source>
</evidence>
<dbReference type="InterPro" id="IPR016437">
    <property type="entry name" value="MCT-1/Tma20"/>
</dbReference>
<reference evidence="6" key="1">
    <citation type="journal article" date="2016" name="Proc. Natl. Acad. Sci. U.S.A.">
        <title>Comparative genomics of biotechnologically important yeasts.</title>
        <authorList>
            <person name="Riley R."/>
            <person name="Haridas S."/>
            <person name="Wolfe K.H."/>
            <person name="Lopes M.R."/>
            <person name="Hittinger C.T."/>
            <person name="Goeker M."/>
            <person name="Salamov A.A."/>
            <person name="Wisecaver J.H."/>
            <person name="Long T.M."/>
            <person name="Calvey C.H."/>
            <person name="Aerts A.L."/>
            <person name="Barry K.W."/>
            <person name="Choi C."/>
            <person name="Clum A."/>
            <person name="Coughlan A.Y."/>
            <person name="Deshpande S."/>
            <person name="Douglass A.P."/>
            <person name="Hanson S.J."/>
            <person name="Klenk H.-P."/>
            <person name="LaButti K.M."/>
            <person name="Lapidus A."/>
            <person name="Lindquist E.A."/>
            <person name="Lipzen A.M."/>
            <person name="Meier-Kolthoff J.P."/>
            <person name="Ohm R.A."/>
            <person name="Otillar R.P."/>
            <person name="Pangilinan J.L."/>
            <person name="Peng Y."/>
            <person name="Rokas A."/>
            <person name="Rosa C.A."/>
            <person name="Scheuner C."/>
            <person name="Sibirny A.A."/>
            <person name="Slot J.C."/>
            <person name="Stielow J.B."/>
            <person name="Sun H."/>
            <person name="Kurtzman C.P."/>
            <person name="Blackwell M."/>
            <person name="Grigoriev I.V."/>
            <person name="Jeffries T.W."/>
        </authorList>
    </citation>
    <scope>NUCLEOTIDE SEQUENCE [LARGE SCALE GENOMIC DNA]</scope>
    <source>
        <strain evidence="6">NRRL Y-1626</strain>
    </source>
</reference>
<gene>
    <name evidence="5" type="ORF">HANVADRAFT_100058</name>
</gene>